<evidence type="ECO:0000313" key="1">
    <source>
        <dbReference type="EMBL" id="CAB4041675.1"/>
    </source>
</evidence>
<feature type="non-terminal residue" evidence="1">
    <location>
        <position position="1"/>
    </location>
</feature>
<dbReference type="Pfam" id="PF00078">
    <property type="entry name" value="RVT_1"/>
    <property type="match status" value="1"/>
</dbReference>
<dbReference type="Proteomes" id="UP001152795">
    <property type="component" value="Unassembled WGS sequence"/>
</dbReference>
<reference evidence="1" key="1">
    <citation type="submission" date="2020-04" db="EMBL/GenBank/DDBJ databases">
        <authorList>
            <person name="Alioto T."/>
            <person name="Alioto T."/>
            <person name="Gomez Garrido J."/>
        </authorList>
    </citation>
    <scope>NUCLEOTIDE SEQUENCE</scope>
    <source>
        <strain evidence="1">A484AB</strain>
    </source>
</reference>
<dbReference type="InterPro" id="IPR043502">
    <property type="entry name" value="DNA/RNA_pol_sf"/>
</dbReference>
<protein>
    <submittedName>
        <fullName evidence="1">Uncharacterized protein</fullName>
    </submittedName>
</protein>
<proteinExistence type="predicted"/>
<keyword evidence="2" id="KW-1185">Reference proteome</keyword>
<name>A0A7D9M4F5_PARCT</name>
<dbReference type="OrthoDB" id="5985125at2759"/>
<dbReference type="InterPro" id="IPR000477">
    <property type="entry name" value="RT_dom"/>
</dbReference>
<dbReference type="PANTHER" id="PTHR33332">
    <property type="entry name" value="REVERSE TRANSCRIPTASE DOMAIN-CONTAINING PROTEIN"/>
    <property type="match status" value="1"/>
</dbReference>
<gene>
    <name evidence="1" type="ORF">PACLA_8A027194</name>
</gene>
<dbReference type="PROSITE" id="PS50878">
    <property type="entry name" value="RT_POL"/>
    <property type="match status" value="1"/>
</dbReference>
<accession>A0A7D9M4F5</accession>
<dbReference type="SUPFAM" id="SSF56672">
    <property type="entry name" value="DNA/RNA polymerases"/>
    <property type="match status" value="1"/>
</dbReference>
<sequence>NNFNTYFSTVAKKIRRHLSTVPFDLFKLVNFVKSRKNDQEVNFSVPVITISQVIKTIMKINPHKASGIDKISARLLRIVAPVIAPSITRIINMSLSTGKFPSRWKTAMVTPLYKKGTECDPSNYRPISVLPILSKVIERHFHDSLYAFLNENNLSYTRQSGFRRGHSTETTLIKIIDELLFNLDKDKVSGMVLIDYCKAFDMVDHELLLKKLEVYGIVNHELQWCQSYLLNRKQVVRLGGKMSSEVVMKYGVPQGSILGPLFFILFINDLPLHVTSQIDLYADDTTIIDSSDFSNISNLELSLNSSVSEVQHWANANKLSINESKTKVLLITGKRLAPRTDEKLNVTLNNKILDSVYSAPLLGLDIDKLLSFDDQIEKVCKKLASRIAVLRKIRKRAARTVMFADRQAPSVAQFNELAWIPFYEQCKIDKCAFFYKRIHNNLPSYLGDYIILNNVRNSRNTRYANFNAICPKYNRETEGGRTFLVTATKLWNSIPLNIRKADSLNCFKNNLRSNILKDQQLLHHFTLLPSLNKAFTYLLTYLLSPGRGNDNVNVSSFTLGETERRSRIIRIKVLTKTIVVMSPIKMLTNLLPDILTVTMFDLINKQECFIRFKARARSASGFRSNKTRPASVLNGFKHDYRFNRYTALIIFFFIKNTNEDTTTIDTALLSLHVTYYETQSSSAIRLVFMRGVYLAIYKYIKIKKKLINPLTQREYYPEHNVFSLSRKTIHAQYSSTIPKAFFKKFFLRFWKKEFSKTGGSTIIKNVVYQNHFIKSKSVFEIFPFKPFKELRGVVQFRNYPTKGSNNQNCINVNFPTKNLIVPPVHHNYQRRQISAYHQHINPELIILNIATPAAHHFLWISKKIYGHLHSKLADDQSSKRETRPVILPSSIFFSHSSHIWR</sequence>
<dbReference type="CDD" id="cd01650">
    <property type="entry name" value="RT_nLTR_like"/>
    <property type="match status" value="1"/>
</dbReference>
<dbReference type="AlphaFoldDB" id="A0A7D9M4F5"/>
<organism evidence="1 2">
    <name type="scientific">Paramuricea clavata</name>
    <name type="common">Red gorgonian</name>
    <name type="synonym">Violescent sea-whip</name>
    <dbReference type="NCBI Taxonomy" id="317549"/>
    <lineage>
        <taxon>Eukaryota</taxon>
        <taxon>Metazoa</taxon>
        <taxon>Cnidaria</taxon>
        <taxon>Anthozoa</taxon>
        <taxon>Octocorallia</taxon>
        <taxon>Malacalcyonacea</taxon>
        <taxon>Plexauridae</taxon>
        <taxon>Paramuricea</taxon>
    </lineage>
</organism>
<dbReference type="EMBL" id="CACRXK020028735">
    <property type="protein sequence ID" value="CAB4041675.1"/>
    <property type="molecule type" value="Genomic_DNA"/>
</dbReference>
<feature type="non-terminal residue" evidence="1">
    <location>
        <position position="901"/>
    </location>
</feature>
<comment type="caution">
    <text evidence="1">The sequence shown here is derived from an EMBL/GenBank/DDBJ whole genome shotgun (WGS) entry which is preliminary data.</text>
</comment>
<evidence type="ECO:0000313" key="2">
    <source>
        <dbReference type="Proteomes" id="UP001152795"/>
    </source>
</evidence>